<dbReference type="GO" id="GO:0009294">
    <property type="term" value="P:DNA-mediated transformation"/>
    <property type="evidence" value="ECO:0007669"/>
    <property type="project" value="InterPro"/>
</dbReference>
<dbReference type="InterPro" id="IPR057666">
    <property type="entry name" value="DrpA_SLOG"/>
</dbReference>
<organism evidence="4">
    <name type="scientific">Oxalobacter aliiformigenes</name>
    <dbReference type="NCBI Taxonomy" id="2946593"/>
    <lineage>
        <taxon>Bacteria</taxon>
        <taxon>Pseudomonadati</taxon>
        <taxon>Pseudomonadota</taxon>
        <taxon>Betaproteobacteria</taxon>
        <taxon>Burkholderiales</taxon>
        <taxon>Oxalobacteraceae</taxon>
        <taxon>Oxalobacter</taxon>
    </lineage>
</organism>
<evidence type="ECO:0000313" key="5">
    <source>
        <dbReference type="EMBL" id="WAV97431.1"/>
    </source>
</evidence>
<dbReference type="InterPro" id="IPR036388">
    <property type="entry name" value="WH-like_DNA-bd_sf"/>
</dbReference>
<dbReference type="Gene3D" id="3.40.50.450">
    <property type="match status" value="1"/>
</dbReference>
<keyword evidence="6" id="KW-1185">Reference proteome</keyword>
<sequence length="374" mass="40021">MSKQIPYDKEELAAWVRLVLTPGIGIRTAHKMLVAYGLPQNIFMASYQELQRIVSPQIADAICAPLSETIREQIGKTERWLDEPGNTILTLADSRYPGSLLEIPDPPLMLYVKGRVELLSKPSIAIVGSRNATAQGCIDAEKFGCSLSDAGLTIISGLALGIDAAAHRGGLKGSGSTVAVIGTGADIIYPARNRELAHQIAREGCIVSEFPLGTGPLASNFPRRNRVISGLSGGILVVEAAARSGSLITARTAIDQGRDVFAIPGSIHSPLSRGCHALIRQGAKLVETSQDILEELKHYNPVANSQADRREPESAALTEDIVSRIGFDPVDTDTLCERCRLDAATLNVELLKLELAGEIECLPGGLYRRLVSSV</sequence>
<evidence type="ECO:0000259" key="2">
    <source>
        <dbReference type="Pfam" id="PF02481"/>
    </source>
</evidence>
<evidence type="ECO:0000313" key="6">
    <source>
        <dbReference type="Proteomes" id="UP001164794"/>
    </source>
</evidence>
<comment type="similarity">
    <text evidence="1">Belongs to the DprA/Smf family.</text>
</comment>
<dbReference type="InterPro" id="IPR010994">
    <property type="entry name" value="RuvA_2-like"/>
</dbReference>
<dbReference type="SUPFAM" id="SSF102405">
    <property type="entry name" value="MCP/YpsA-like"/>
    <property type="match status" value="1"/>
</dbReference>
<dbReference type="NCBIfam" id="TIGR00732">
    <property type="entry name" value="dprA"/>
    <property type="match status" value="1"/>
</dbReference>
<dbReference type="EMBL" id="CP098248">
    <property type="protein sequence ID" value="WAV97431.1"/>
    <property type="molecule type" value="Genomic_DNA"/>
</dbReference>
<dbReference type="InterPro" id="IPR003488">
    <property type="entry name" value="DprA"/>
</dbReference>
<evidence type="ECO:0000256" key="1">
    <source>
        <dbReference type="ARBA" id="ARBA00006525"/>
    </source>
</evidence>
<reference evidence="5" key="1">
    <citation type="journal article" date="2022" name="Front. Microbiol.">
        <title>New perspectives on an old grouping: The genomic and phenotypic variability of Oxalobacter formigenes and the implications for calcium oxalate stone prevention.</title>
        <authorList>
            <person name="Chmiel J.A."/>
            <person name="Carr C."/>
            <person name="Stuivenberg G.A."/>
            <person name="Venema R."/>
            <person name="Chanyi R.M."/>
            <person name="Al K.F."/>
            <person name="Giguere D."/>
            <person name="Say H."/>
            <person name="Akouris P.P."/>
            <person name="Dominguez Romero S.A."/>
            <person name="Kwong A."/>
            <person name="Tai V."/>
            <person name="Koval S.F."/>
            <person name="Razvi H."/>
            <person name="Bjazevic J."/>
            <person name="Burton J.P."/>
        </authorList>
    </citation>
    <scope>NUCLEOTIDE SEQUENCE</scope>
    <source>
        <strain evidence="5">HOxNP-1</strain>
    </source>
</reference>
<proteinExistence type="inferred from homology"/>
<dbReference type="InterPro" id="IPR041614">
    <property type="entry name" value="DprA_WH"/>
</dbReference>
<dbReference type="Proteomes" id="UP001164794">
    <property type="component" value="Chromosome"/>
</dbReference>
<accession>A0A9E9NWM0</accession>
<evidence type="ECO:0000313" key="4">
    <source>
        <dbReference type="EMBL" id="WAV91647.1"/>
    </source>
</evidence>
<protein>
    <submittedName>
        <fullName evidence="4">DNA-processing protein DprA</fullName>
    </submittedName>
</protein>
<evidence type="ECO:0000259" key="3">
    <source>
        <dbReference type="Pfam" id="PF17782"/>
    </source>
</evidence>
<dbReference type="PANTHER" id="PTHR43022">
    <property type="entry name" value="PROTEIN SMF"/>
    <property type="match status" value="1"/>
</dbReference>
<dbReference type="Proteomes" id="UP001164819">
    <property type="component" value="Chromosome"/>
</dbReference>
<feature type="domain" description="DprA winged helix" evidence="3">
    <location>
        <begin position="306"/>
        <end position="365"/>
    </location>
</feature>
<dbReference type="AlphaFoldDB" id="A0A9E9NWM0"/>
<dbReference type="PANTHER" id="PTHR43022:SF1">
    <property type="entry name" value="PROTEIN SMF"/>
    <property type="match status" value="1"/>
</dbReference>
<dbReference type="Gene3D" id="1.10.10.10">
    <property type="entry name" value="Winged helix-like DNA-binding domain superfamily/Winged helix DNA-binding domain"/>
    <property type="match status" value="1"/>
</dbReference>
<gene>
    <name evidence="4" type="primary">dprA</name>
    <name evidence="5" type="ORF">NB645_01395</name>
    <name evidence="4" type="ORF">NB646_02510</name>
</gene>
<reference evidence="4" key="2">
    <citation type="journal article" date="2022" name="Front. Microbiol.">
        <title>New perspectives on an old grouping: The genomic and phenotypic variability of Oxalobacter formigenes and the implications for calcium oxalate stone prevention.</title>
        <authorList>
            <person name="Chmiel J.A."/>
            <person name="Carr C."/>
            <person name="Stuivenberg G.A."/>
            <person name="Venema R."/>
            <person name="Chanyi R.M."/>
            <person name="Al K.F."/>
            <person name="Giguere D."/>
            <person name="Say H."/>
            <person name="Akouris P.P."/>
            <person name="Dominguez Romero S.A."/>
            <person name="Kwong A."/>
            <person name="Tai V."/>
            <person name="Koval S.F."/>
            <person name="Razvi H."/>
            <person name="Bjazevic J."/>
            <person name="Burton J.P."/>
        </authorList>
    </citation>
    <scope>NUCLEOTIDE SEQUENCE</scope>
    <source>
        <strain evidence="4">OxK</strain>
    </source>
</reference>
<feature type="domain" description="Smf/DprA SLOG" evidence="2">
    <location>
        <begin position="88"/>
        <end position="296"/>
    </location>
</feature>
<dbReference type="SUPFAM" id="SSF47781">
    <property type="entry name" value="RuvA domain 2-like"/>
    <property type="match status" value="1"/>
</dbReference>
<dbReference type="RefSeq" id="WP_269264904.1">
    <property type="nucleotide sequence ID" value="NZ_CP098248.1"/>
</dbReference>
<name>A0A9E9NWM0_9BURK</name>
<dbReference type="Pfam" id="PF17782">
    <property type="entry name" value="WHD_DprA"/>
    <property type="match status" value="1"/>
</dbReference>
<dbReference type="Pfam" id="PF02481">
    <property type="entry name" value="DNA_processg_A"/>
    <property type="match status" value="1"/>
</dbReference>
<dbReference type="EMBL" id="CP098251">
    <property type="protein sequence ID" value="WAV91647.1"/>
    <property type="molecule type" value="Genomic_DNA"/>
</dbReference>